<organism evidence="1 2">
    <name type="scientific">Loktanella atrilutea</name>
    <dbReference type="NCBI Taxonomy" id="366533"/>
    <lineage>
        <taxon>Bacteria</taxon>
        <taxon>Pseudomonadati</taxon>
        <taxon>Pseudomonadota</taxon>
        <taxon>Alphaproteobacteria</taxon>
        <taxon>Rhodobacterales</taxon>
        <taxon>Roseobacteraceae</taxon>
        <taxon>Loktanella</taxon>
    </lineage>
</organism>
<protein>
    <submittedName>
        <fullName evidence="1">Uncharacterized protein</fullName>
    </submittedName>
</protein>
<dbReference type="STRING" id="366533.SAMN05444339_1335"/>
<accession>A0A1M5G307</accession>
<name>A0A1M5G307_LOKAT</name>
<sequence length="42" mass="4601">MATDTTNRDVTKNLRKHLLSTSSMPDPNQFIILGITITIDAG</sequence>
<evidence type="ECO:0000313" key="2">
    <source>
        <dbReference type="Proteomes" id="UP000183987"/>
    </source>
</evidence>
<evidence type="ECO:0000313" key="1">
    <source>
        <dbReference type="EMBL" id="SHF98103.1"/>
    </source>
</evidence>
<proteinExistence type="predicted"/>
<keyword evidence="2" id="KW-1185">Reference proteome</keyword>
<dbReference type="Proteomes" id="UP000183987">
    <property type="component" value="Unassembled WGS sequence"/>
</dbReference>
<gene>
    <name evidence="1" type="ORF">SAMN05444339_1335</name>
</gene>
<reference evidence="2" key="1">
    <citation type="submission" date="2016-11" db="EMBL/GenBank/DDBJ databases">
        <authorList>
            <person name="Varghese N."/>
            <person name="Submissions S."/>
        </authorList>
    </citation>
    <scope>NUCLEOTIDE SEQUENCE [LARGE SCALE GENOMIC DNA]</scope>
    <source>
        <strain evidence="2">DSM 29326</strain>
    </source>
</reference>
<dbReference type="EMBL" id="FQUE01000033">
    <property type="protein sequence ID" value="SHF98103.1"/>
    <property type="molecule type" value="Genomic_DNA"/>
</dbReference>
<dbReference type="AlphaFoldDB" id="A0A1M5G307"/>